<dbReference type="EMBL" id="JAYGJQ010000002">
    <property type="protein sequence ID" value="MEA9356728.1"/>
    <property type="molecule type" value="Genomic_DNA"/>
</dbReference>
<comment type="function">
    <text evidence="2">Functions as a ribosomal silencing factor. Interacts with ribosomal protein uL14 (rplN), blocking formation of intersubunit bridge B8. Prevents association of the 30S and 50S ribosomal subunits and the formation of functional ribosomes, thus repressing translation.</text>
</comment>
<gene>
    <name evidence="2 3" type="primary">rsfS</name>
    <name evidence="3" type="ORF">SHI21_10955</name>
</gene>
<dbReference type="RefSeq" id="WP_323576606.1">
    <property type="nucleotide sequence ID" value="NZ_JAYGJQ010000002.1"/>
</dbReference>
<dbReference type="PANTHER" id="PTHR21043:SF0">
    <property type="entry name" value="MITOCHONDRIAL ASSEMBLY OF RIBOSOMAL LARGE SUBUNIT PROTEIN 1"/>
    <property type="match status" value="1"/>
</dbReference>
<comment type="similarity">
    <text evidence="1 2">Belongs to the Iojap/RsfS family.</text>
</comment>
<evidence type="ECO:0000313" key="4">
    <source>
        <dbReference type="Proteomes" id="UP001302274"/>
    </source>
</evidence>
<proteinExistence type="inferred from homology"/>
<keyword evidence="2" id="KW-0963">Cytoplasm</keyword>
<dbReference type="Pfam" id="PF02410">
    <property type="entry name" value="RsfS"/>
    <property type="match status" value="1"/>
</dbReference>
<keyword evidence="2" id="KW-0678">Repressor</keyword>
<dbReference type="HAMAP" id="MF_01477">
    <property type="entry name" value="Iojap_RsfS"/>
    <property type="match status" value="1"/>
</dbReference>
<sequence>MNRDYVNKEVTAIIDDKTLEAPLNLAMASAWIMGNFKGLNLKVLDLRQVSGIADYFVIASASNPTQASAMAEEISHQMRLNNIEALSKEGLKTNTDWILLDYGDIIVHVFHEPSRTVYDLEHLYKNALNVDIPESYYFSTPESERKGGGDDSGRNYF</sequence>
<dbReference type="Gene3D" id="3.30.460.10">
    <property type="entry name" value="Beta Polymerase, domain 2"/>
    <property type="match status" value="1"/>
</dbReference>
<protein>
    <recommendedName>
        <fullName evidence="2">Ribosomal silencing factor RsfS</fullName>
    </recommendedName>
</protein>
<accession>A0ABU5VUI3</accession>
<dbReference type="InterPro" id="IPR004394">
    <property type="entry name" value="Iojap/RsfS/C7orf30"/>
</dbReference>
<evidence type="ECO:0000313" key="3">
    <source>
        <dbReference type="EMBL" id="MEA9356728.1"/>
    </source>
</evidence>
<dbReference type="InterPro" id="IPR043519">
    <property type="entry name" value="NT_sf"/>
</dbReference>
<reference evidence="3 4" key="1">
    <citation type="submission" date="2023-11" db="EMBL/GenBank/DDBJ databases">
        <title>A Novel Polar Bacteriovorax (B. antarcticus) Isolated from the Biocrust in Antarctica.</title>
        <authorList>
            <person name="Mun W."/>
            <person name="Choi S.Y."/>
            <person name="Mitchell R.J."/>
        </authorList>
    </citation>
    <scope>NUCLEOTIDE SEQUENCE [LARGE SCALE GENOMIC DNA]</scope>
    <source>
        <strain evidence="3 4">PP10</strain>
    </source>
</reference>
<dbReference type="PANTHER" id="PTHR21043">
    <property type="entry name" value="IOJAP SUPERFAMILY ORTHOLOG"/>
    <property type="match status" value="1"/>
</dbReference>
<dbReference type="NCBIfam" id="TIGR00090">
    <property type="entry name" value="rsfS_iojap_ybeB"/>
    <property type="match status" value="1"/>
</dbReference>
<dbReference type="Proteomes" id="UP001302274">
    <property type="component" value="Unassembled WGS sequence"/>
</dbReference>
<comment type="subunit">
    <text evidence="2">Interacts with ribosomal protein uL14 (rplN).</text>
</comment>
<evidence type="ECO:0000256" key="1">
    <source>
        <dbReference type="ARBA" id="ARBA00010574"/>
    </source>
</evidence>
<evidence type="ECO:0000256" key="2">
    <source>
        <dbReference type="HAMAP-Rule" id="MF_01477"/>
    </source>
</evidence>
<name>A0ABU5VUI3_9BACT</name>
<keyword evidence="4" id="KW-1185">Reference proteome</keyword>
<organism evidence="3 4">
    <name type="scientific">Bacteriovorax antarcticus</name>
    <dbReference type="NCBI Taxonomy" id="3088717"/>
    <lineage>
        <taxon>Bacteria</taxon>
        <taxon>Pseudomonadati</taxon>
        <taxon>Bdellovibrionota</taxon>
        <taxon>Bacteriovoracia</taxon>
        <taxon>Bacteriovoracales</taxon>
        <taxon>Bacteriovoracaceae</taxon>
        <taxon>Bacteriovorax</taxon>
    </lineage>
</organism>
<comment type="caution">
    <text evidence="3">The sequence shown here is derived from an EMBL/GenBank/DDBJ whole genome shotgun (WGS) entry which is preliminary data.</text>
</comment>
<dbReference type="SUPFAM" id="SSF81301">
    <property type="entry name" value="Nucleotidyltransferase"/>
    <property type="match status" value="1"/>
</dbReference>
<comment type="subcellular location">
    <subcellularLocation>
        <location evidence="2">Cytoplasm</location>
    </subcellularLocation>
</comment>
<keyword evidence="2" id="KW-0810">Translation regulation</keyword>